<sequence length="216" mass="24105">MFKSVASESTEGHESREMSRKRGAGDEKDEDEEAILEIPLAESLPISTVVSTVPATTDQFMFTEDVKRLLVGLVVGDTLMILRLATKAWKRVVDAFIDEGVRSGEFIVHDGEDIGFMGAWKLKERRKLAKRVIFLLNITKVGEYACMFAANLVVLGIPEGVERIGKNAFGNCHSLTTVYFPTTLIEIGYTSFARCFSLDNVDYLHTNLQELDGLQY</sequence>
<comment type="caution">
    <text evidence="2">The sequence shown here is derived from an EMBL/GenBank/DDBJ whole genome shotgun (WGS) entry which is preliminary data.</text>
</comment>
<dbReference type="Pfam" id="PF13306">
    <property type="entry name" value="LRR_5"/>
    <property type="match status" value="1"/>
</dbReference>
<protein>
    <submittedName>
        <fullName evidence="2">Uncharacterized protein</fullName>
    </submittedName>
</protein>
<keyword evidence="3" id="KW-1185">Reference proteome</keyword>
<dbReference type="InterPro" id="IPR032675">
    <property type="entry name" value="LRR_dom_sf"/>
</dbReference>
<dbReference type="EMBL" id="BRXW01000121">
    <property type="protein sequence ID" value="GMI08219.1"/>
    <property type="molecule type" value="Genomic_DNA"/>
</dbReference>
<dbReference type="Proteomes" id="UP001165122">
    <property type="component" value="Unassembled WGS sequence"/>
</dbReference>
<reference evidence="3" key="1">
    <citation type="journal article" date="2023" name="Commun. Biol.">
        <title>Genome analysis of Parmales, the sister group of diatoms, reveals the evolutionary specialization of diatoms from phago-mixotrophs to photoautotrophs.</title>
        <authorList>
            <person name="Ban H."/>
            <person name="Sato S."/>
            <person name="Yoshikawa S."/>
            <person name="Yamada K."/>
            <person name="Nakamura Y."/>
            <person name="Ichinomiya M."/>
            <person name="Sato N."/>
            <person name="Blanc-Mathieu R."/>
            <person name="Endo H."/>
            <person name="Kuwata A."/>
            <person name="Ogata H."/>
        </authorList>
    </citation>
    <scope>NUCLEOTIDE SEQUENCE [LARGE SCALE GENOMIC DNA]</scope>
    <source>
        <strain evidence="3">NIES 3700</strain>
    </source>
</reference>
<evidence type="ECO:0000313" key="3">
    <source>
        <dbReference type="Proteomes" id="UP001165122"/>
    </source>
</evidence>
<proteinExistence type="predicted"/>
<feature type="region of interest" description="Disordered" evidence="1">
    <location>
        <begin position="1"/>
        <end position="30"/>
    </location>
</feature>
<dbReference type="Gene3D" id="3.80.10.10">
    <property type="entry name" value="Ribonuclease Inhibitor"/>
    <property type="match status" value="1"/>
</dbReference>
<dbReference type="SUPFAM" id="SSF52058">
    <property type="entry name" value="L domain-like"/>
    <property type="match status" value="1"/>
</dbReference>
<name>A0A9W7CNV4_9STRA</name>
<evidence type="ECO:0000313" key="2">
    <source>
        <dbReference type="EMBL" id="GMI08219.1"/>
    </source>
</evidence>
<accession>A0A9W7CNV4</accession>
<feature type="compositionally biased region" description="Basic and acidic residues" evidence="1">
    <location>
        <begin position="10"/>
        <end position="26"/>
    </location>
</feature>
<organism evidence="2 3">
    <name type="scientific">Triparma laevis f. longispina</name>
    <dbReference type="NCBI Taxonomy" id="1714387"/>
    <lineage>
        <taxon>Eukaryota</taxon>
        <taxon>Sar</taxon>
        <taxon>Stramenopiles</taxon>
        <taxon>Ochrophyta</taxon>
        <taxon>Bolidophyceae</taxon>
        <taxon>Parmales</taxon>
        <taxon>Triparmaceae</taxon>
        <taxon>Triparma</taxon>
    </lineage>
</organism>
<gene>
    <name evidence="2" type="ORF">TrLO_g378</name>
</gene>
<dbReference type="AlphaFoldDB" id="A0A9W7CNV4"/>
<dbReference type="InterPro" id="IPR026906">
    <property type="entry name" value="LRR_5"/>
</dbReference>
<evidence type="ECO:0000256" key="1">
    <source>
        <dbReference type="SAM" id="MobiDB-lite"/>
    </source>
</evidence>